<evidence type="ECO:0000256" key="2">
    <source>
        <dbReference type="ARBA" id="ARBA00010687"/>
    </source>
</evidence>
<evidence type="ECO:0000256" key="3">
    <source>
        <dbReference type="ARBA" id="ARBA00012556"/>
    </source>
</evidence>
<dbReference type="Pfam" id="PF07745">
    <property type="entry name" value="Glyco_hydro_53"/>
    <property type="match status" value="1"/>
</dbReference>
<organism evidence="7 8">
    <name type="scientific">Hallella mizrahii</name>
    <dbReference type="NCBI Taxonomy" id="2606637"/>
    <lineage>
        <taxon>Bacteria</taxon>
        <taxon>Pseudomonadati</taxon>
        <taxon>Bacteroidota</taxon>
        <taxon>Bacteroidia</taxon>
        <taxon>Bacteroidales</taxon>
        <taxon>Prevotellaceae</taxon>
        <taxon>Hallella</taxon>
    </lineage>
</organism>
<name>A0A7K0KE98_9BACT</name>
<evidence type="ECO:0000313" key="7">
    <source>
        <dbReference type="EMBL" id="MST83805.1"/>
    </source>
</evidence>
<dbReference type="GO" id="GO:0015926">
    <property type="term" value="F:glucosidase activity"/>
    <property type="evidence" value="ECO:0007669"/>
    <property type="project" value="InterPro"/>
</dbReference>
<dbReference type="AlphaFoldDB" id="A0A7K0KE98"/>
<dbReference type="RefSeq" id="WP_154533384.1">
    <property type="nucleotide sequence ID" value="NZ_VUNG01000005.1"/>
</dbReference>
<feature type="chain" id="PRO_5029943562" description="Arabinogalactan endo-beta-1,4-galactanase" evidence="6">
    <location>
        <begin position="27"/>
        <end position="348"/>
    </location>
</feature>
<keyword evidence="4 6" id="KW-0378">Hydrolase</keyword>
<dbReference type="InterPro" id="IPR011683">
    <property type="entry name" value="Glyco_hydro_53"/>
</dbReference>
<protein>
    <recommendedName>
        <fullName evidence="3 6">Arabinogalactan endo-beta-1,4-galactanase</fullName>
        <ecNumber evidence="3 6">3.2.1.89</ecNumber>
    </recommendedName>
</protein>
<dbReference type="Proteomes" id="UP000438914">
    <property type="component" value="Unassembled WGS sequence"/>
</dbReference>
<proteinExistence type="inferred from homology"/>
<gene>
    <name evidence="7" type="ORF">FYJ73_03795</name>
</gene>
<dbReference type="GO" id="GO:0031218">
    <property type="term" value="F:arabinogalactan endo-1,4-beta-galactosidase activity"/>
    <property type="evidence" value="ECO:0007669"/>
    <property type="project" value="UniProtKB-EC"/>
</dbReference>
<comment type="similarity">
    <text evidence="2 6">Belongs to the glycosyl hydrolase 53 family.</text>
</comment>
<dbReference type="PANTHER" id="PTHR34983">
    <property type="entry name" value="ARABINOGALACTAN ENDO-BETA-1,4-GALACTANASE A"/>
    <property type="match status" value="1"/>
</dbReference>
<sequence length="348" mass="38489">MKKMNILKTATAALLSLFAVSLSACSDDDTVGAQTAKTYDMGGFAKGADVSWLTEMEANDIAFYDATGRKNDCMKILRSLGMNAIRLRVWVDPADGWCGQQDVVAKAVRAHNLGMRLMIDFHYSDSWADPSKQNIPEAWKNYTLEEMKQAVANHTRTVLEALKKAGIDSVEWVQVGNETTTGMLWPMGKVSNGNFANFAQLVNAGYDAAKEVYPKTKVIVHVDQGNKLGKFTWLFDGLKAAGGKWDVIGMSLYPGDSDWTTEVADCLTNIEKLKQRYGTDIVISEVGMDWNSEQAEPCLRHLVDGAKKVPACEGVFYWEPECYNGWKQYAKGAFDNSGKPTKALDAFK</sequence>
<keyword evidence="8" id="KW-1185">Reference proteome</keyword>
<evidence type="ECO:0000256" key="6">
    <source>
        <dbReference type="RuleBase" id="RU361192"/>
    </source>
</evidence>
<accession>A0A7K0KE98</accession>
<reference evidence="7 8" key="1">
    <citation type="submission" date="2019-08" db="EMBL/GenBank/DDBJ databases">
        <title>In-depth cultivation of the pig gut microbiome towards novel bacterial diversity and tailored functional studies.</title>
        <authorList>
            <person name="Wylensek D."/>
            <person name="Hitch T.C.A."/>
            <person name="Clavel T."/>
        </authorList>
    </citation>
    <scope>NUCLEOTIDE SEQUENCE [LARGE SCALE GENOMIC DNA]</scope>
    <source>
        <strain evidence="7 8">LKV-178-WT-2A</strain>
    </source>
</reference>
<evidence type="ECO:0000256" key="1">
    <source>
        <dbReference type="ARBA" id="ARBA00001695"/>
    </source>
</evidence>
<evidence type="ECO:0000256" key="5">
    <source>
        <dbReference type="ARBA" id="ARBA00023295"/>
    </source>
</evidence>
<dbReference type="GO" id="GO:0045490">
    <property type="term" value="P:pectin catabolic process"/>
    <property type="evidence" value="ECO:0007669"/>
    <property type="project" value="TreeGrafter"/>
</dbReference>
<dbReference type="SUPFAM" id="SSF51445">
    <property type="entry name" value="(Trans)glycosidases"/>
    <property type="match status" value="1"/>
</dbReference>
<dbReference type="PROSITE" id="PS51257">
    <property type="entry name" value="PROKAR_LIPOPROTEIN"/>
    <property type="match status" value="1"/>
</dbReference>
<feature type="signal peptide" evidence="6">
    <location>
        <begin position="1"/>
        <end position="26"/>
    </location>
</feature>
<keyword evidence="6" id="KW-0732">Signal</keyword>
<comment type="catalytic activity">
    <reaction evidence="1 6">
        <text>The enzyme specifically hydrolyzes (1-&gt;4)-beta-D-galactosidic linkages in type I arabinogalactans.</text>
        <dbReference type="EC" id="3.2.1.89"/>
    </reaction>
</comment>
<keyword evidence="5 6" id="KW-0326">Glycosidase</keyword>
<dbReference type="EC" id="3.2.1.89" evidence="3 6"/>
<evidence type="ECO:0000313" key="8">
    <source>
        <dbReference type="Proteomes" id="UP000438914"/>
    </source>
</evidence>
<comment type="caution">
    <text evidence="7">The sequence shown here is derived from an EMBL/GenBank/DDBJ whole genome shotgun (WGS) entry which is preliminary data.</text>
</comment>
<dbReference type="InterPro" id="IPR017853">
    <property type="entry name" value="GH"/>
</dbReference>
<dbReference type="PANTHER" id="PTHR34983:SF1">
    <property type="entry name" value="ARABINOGALACTAN ENDO-BETA-1,4-GALACTANASE A"/>
    <property type="match status" value="1"/>
</dbReference>
<dbReference type="EMBL" id="VUNG01000005">
    <property type="protein sequence ID" value="MST83805.1"/>
    <property type="molecule type" value="Genomic_DNA"/>
</dbReference>
<evidence type="ECO:0000256" key="4">
    <source>
        <dbReference type="ARBA" id="ARBA00022801"/>
    </source>
</evidence>
<dbReference type="Gene3D" id="3.20.20.80">
    <property type="entry name" value="Glycosidases"/>
    <property type="match status" value="1"/>
</dbReference>